<comment type="caution">
    <text evidence="2">The sequence shown here is derived from an EMBL/GenBank/DDBJ whole genome shotgun (WGS) entry which is preliminary data.</text>
</comment>
<organism evidence="2 3">
    <name type="scientific">Desulforhabdus amnigena</name>
    <dbReference type="NCBI Taxonomy" id="40218"/>
    <lineage>
        <taxon>Bacteria</taxon>
        <taxon>Pseudomonadati</taxon>
        <taxon>Thermodesulfobacteriota</taxon>
        <taxon>Syntrophobacteria</taxon>
        <taxon>Syntrophobacterales</taxon>
        <taxon>Syntrophobacteraceae</taxon>
        <taxon>Desulforhabdus</taxon>
    </lineage>
</organism>
<accession>A0A9W6FWI7</accession>
<evidence type="ECO:0000313" key="3">
    <source>
        <dbReference type="Proteomes" id="UP001144372"/>
    </source>
</evidence>
<dbReference type="RefSeq" id="WP_281796348.1">
    <property type="nucleotide sequence ID" value="NZ_BSDR01000001.1"/>
</dbReference>
<feature type="region of interest" description="Disordered" evidence="1">
    <location>
        <begin position="24"/>
        <end position="61"/>
    </location>
</feature>
<proteinExistence type="predicted"/>
<evidence type="ECO:0000313" key="2">
    <source>
        <dbReference type="EMBL" id="GLI36144.1"/>
    </source>
</evidence>
<sequence>MSIRMLAVELYSVMKRVKELEKKLENMAPGTPGRDEVERELNRERAEQKRLKKMLDGAKEG</sequence>
<keyword evidence="3" id="KW-1185">Reference proteome</keyword>
<gene>
    <name evidence="2" type="ORF">DAMNIGENAA_35770</name>
</gene>
<name>A0A9W6FWI7_9BACT</name>
<dbReference type="AlphaFoldDB" id="A0A9W6FWI7"/>
<evidence type="ECO:0000256" key="1">
    <source>
        <dbReference type="SAM" id="MobiDB-lite"/>
    </source>
</evidence>
<dbReference type="EMBL" id="BSDR01000001">
    <property type="protein sequence ID" value="GLI36144.1"/>
    <property type="molecule type" value="Genomic_DNA"/>
</dbReference>
<protein>
    <submittedName>
        <fullName evidence="2">Uncharacterized protein</fullName>
    </submittedName>
</protein>
<feature type="compositionally biased region" description="Basic and acidic residues" evidence="1">
    <location>
        <begin position="33"/>
        <end position="61"/>
    </location>
</feature>
<reference evidence="2" key="1">
    <citation type="submission" date="2022-12" db="EMBL/GenBank/DDBJ databases">
        <title>Reference genome sequencing for broad-spectrum identification of bacterial and archaeal isolates by mass spectrometry.</title>
        <authorList>
            <person name="Sekiguchi Y."/>
            <person name="Tourlousse D.M."/>
        </authorList>
    </citation>
    <scope>NUCLEOTIDE SEQUENCE</scope>
    <source>
        <strain evidence="2">ASRB1</strain>
    </source>
</reference>
<dbReference type="Proteomes" id="UP001144372">
    <property type="component" value="Unassembled WGS sequence"/>
</dbReference>